<evidence type="ECO:0000313" key="3">
    <source>
        <dbReference type="Proteomes" id="UP000243887"/>
    </source>
</evidence>
<dbReference type="InterPro" id="IPR025112">
    <property type="entry name" value="PCMD"/>
</dbReference>
<dbReference type="Proteomes" id="UP000243887">
    <property type="component" value="Unassembled WGS sequence"/>
</dbReference>
<dbReference type="Pfam" id="PF13201">
    <property type="entry name" value="PCMD"/>
    <property type="match status" value="1"/>
</dbReference>
<keyword evidence="3" id="KW-1185">Reference proteome</keyword>
<dbReference type="STRING" id="1150112.SAMN04487893_109104"/>
<gene>
    <name evidence="2" type="ORF">SAMN04487893_109104</name>
</gene>
<name>A0A1I3S5K2_9FLAO</name>
<dbReference type="OrthoDB" id="713122at2"/>
<proteinExistence type="predicted"/>
<organism evidence="2 3">
    <name type="scientific">Myroides guanonis</name>
    <dbReference type="NCBI Taxonomy" id="1150112"/>
    <lineage>
        <taxon>Bacteria</taxon>
        <taxon>Pseudomonadati</taxon>
        <taxon>Bacteroidota</taxon>
        <taxon>Flavobacteriia</taxon>
        <taxon>Flavobacteriales</taxon>
        <taxon>Flavobacteriaceae</taxon>
        <taxon>Myroides</taxon>
    </lineage>
</organism>
<sequence>MKYILLFFTVLFCLPFMSCIKDELPNAEADILSCSVDSMILKKDPIIQNERVQIFVKSFVDLTSQAPVFTLSPGATIYPQSGTPLNFTKPQLYIVTSEDGQSQKTYEVSYISSAVGSKYSFEHVRTENSKYDIFYEIDDDNQNIMDWASGNAGFSLTGIASKPDDYPTARLLNGKEGQGVRLVTRLTGALGATMGKPLAAGNIFMGEFDLGTSITAPLKSLRLGMPVDFVPYAFRGFFKYKAGELFKEGNVEKPDRKDSWDCYAIFFETDSTLKHLDGTNRFTHDNILAIARILPEDRIESGEWSSFHIPFVFKDNAIIDEKKLKDGKYSLTLVFTSSIDGDTFAGAEGSTLLIDEIEIIHE</sequence>
<dbReference type="AlphaFoldDB" id="A0A1I3S5K2"/>
<dbReference type="InterPro" id="IPR038653">
    <property type="entry name" value="Put_CMD_sf"/>
</dbReference>
<protein>
    <submittedName>
        <fullName evidence="2">Carbohydrate metabolism domain-containing protein</fullName>
    </submittedName>
</protein>
<feature type="domain" description="Putative carbohydrate metabolism" evidence="1">
    <location>
        <begin position="120"/>
        <end position="360"/>
    </location>
</feature>
<accession>A0A1I3S5K2</accession>
<evidence type="ECO:0000259" key="1">
    <source>
        <dbReference type="Pfam" id="PF13201"/>
    </source>
</evidence>
<dbReference type="Gene3D" id="2.60.40.2340">
    <property type="match status" value="1"/>
</dbReference>
<evidence type="ECO:0000313" key="2">
    <source>
        <dbReference type="EMBL" id="SFJ52889.1"/>
    </source>
</evidence>
<dbReference type="Gene3D" id="2.60.120.890">
    <property type="entry name" value="BT2081, beta-jelly-roll domain"/>
    <property type="match status" value="1"/>
</dbReference>
<dbReference type="EMBL" id="FORU01000009">
    <property type="protein sequence ID" value="SFJ52889.1"/>
    <property type="molecule type" value="Genomic_DNA"/>
</dbReference>
<dbReference type="RefSeq" id="WP_090679427.1">
    <property type="nucleotide sequence ID" value="NZ_FORU01000009.1"/>
</dbReference>
<reference evidence="3" key="1">
    <citation type="submission" date="2016-10" db="EMBL/GenBank/DDBJ databases">
        <authorList>
            <person name="Varghese N."/>
            <person name="Submissions S."/>
        </authorList>
    </citation>
    <scope>NUCLEOTIDE SEQUENCE [LARGE SCALE GENOMIC DNA]</scope>
    <source>
        <strain evidence="3">DSM 26542</strain>
    </source>
</reference>